<feature type="compositionally biased region" description="Basic and acidic residues" evidence="9">
    <location>
        <begin position="475"/>
        <end position="485"/>
    </location>
</feature>
<name>A0A4Z2IDU0_9TELE</name>
<dbReference type="PANTHER" id="PTHR12162">
    <property type="entry name" value="NIBRIN-RELATED"/>
    <property type="match status" value="1"/>
</dbReference>
<dbReference type="InterPro" id="IPR000253">
    <property type="entry name" value="FHA_dom"/>
</dbReference>
<reference evidence="11 12" key="1">
    <citation type="submission" date="2019-03" db="EMBL/GenBank/DDBJ databases">
        <title>First draft genome of Liparis tanakae, snailfish: a comprehensive survey of snailfish specific genes.</title>
        <authorList>
            <person name="Kim W."/>
            <person name="Song I."/>
            <person name="Jeong J.-H."/>
            <person name="Kim D."/>
            <person name="Kim S."/>
            <person name="Ryu S."/>
            <person name="Song J.Y."/>
            <person name="Lee S.K."/>
        </authorList>
    </citation>
    <scope>NUCLEOTIDE SEQUENCE [LARGE SCALE GENOMIC DNA]</scope>
    <source>
        <tissue evidence="11">Muscle</tissue>
    </source>
</reference>
<keyword evidence="5" id="KW-0234">DNA repair</keyword>
<dbReference type="Gene3D" id="3.40.50.10190">
    <property type="entry name" value="BRCT domain"/>
    <property type="match status" value="1"/>
</dbReference>
<evidence type="ECO:0000256" key="2">
    <source>
        <dbReference type="ARBA" id="ARBA00004286"/>
    </source>
</evidence>
<proteinExistence type="inferred from homology"/>
<evidence type="ECO:0000256" key="6">
    <source>
        <dbReference type="ARBA" id="ARBA00023242"/>
    </source>
</evidence>
<dbReference type="GO" id="GO:0003684">
    <property type="term" value="F:damaged DNA binding"/>
    <property type="evidence" value="ECO:0007669"/>
    <property type="project" value="TreeGrafter"/>
</dbReference>
<feature type="compositionally biased region" description="Polar residues" evidence="9">
    <location>
        <begin position="572"/>
        <end position="585"/>
    </location>
</feature>
<dbReference type="Gene3D" id="3.40.50.10980">
    <property type="entry name" value="Nibrin, BRCT2 domain"/>
    <property type="match status" value="1"/>
</dbReference>
<feature type="region of interest" description="Disordered" evidence="9">
    <location>
        <begin position="402"/>
        <end position="512"/>
    </location>
</feature>
<evidence type="ECO:0000256" key="1">
    <source>
        <dbReference type="ARBA" id="ARBA00004123"/>
    </source>
</evidence>
<dbReference type="Pfam" id="PF08599">
    <property type="entry name" value="Nbs1_C"/>
    <property type="match status" value="1"/>
</dbReference>
<evidence type="ECO:0000256" key="4">
    <source>
        <dbReference type="ARBA" id="ARBA00022763"/>
    </source>
</evidence>
<keyword evidence="12" id="KW-1185">Reference proteome</keyword>
<dbReference type="GO" id="GO:0005694">
    <property type="term" value="C:chromosome"/>
    <property type="evidence" value="ECO:0007669"/>
    <property type="project" value="UniProtKB-SubCell"/>
</dbReference>
<feature type="domain" description="FHA" evidence="10">
    <location>
        <begin position="8"/>
        <end position="39"/>
    </location>
</feature>
<dbReference type="OrthoDB" id="552194at2759"/>
<feature type="compositionally biased region" description="Polar residues" evidence="9">
    <location>
        <begin position="593"/>
        <end position="603"/>
    </location>
</feature>
<dbReference type="Gene3D" id="2.60.200.20">
    <property type="match status" value="1"/>
</dbReference>
<dbReference type="SMART" id="SM01348">
    <property type="entry name" value="Nbs1_C"/>
    <property type="match status" value="1"/>
</dbReference>
<dbReference type="Pfam" id="PF16508">
    <property type="entry name" value="NIBRIN_BRCT_II"/>
    <property type="match status" value="1"/>
</dbReference>
<dbReference type="InterPro" id="IPR008984">
    <property type="entry name" value="SMAD_FHA_dom_sf"/>
</dbReference>
<keyword evidence="3" id="KW-0158">Chromosome</keyword>
<evidence type="ECO:0000259" key="10">
    <source>
        <dbReference type="PROSITE" id="PS50006"/>
    </source>
</evidence>
<feature type="compositionally biased region" description="Basic and acidic residues" evidence="9">
    <location>
        <begin position="792"/>
        <end position="808"/>
    </location>
</feature>
<keyword evidence="4" id="KW-0227">DNA damage</keyword>
<dbReference type="EMBL" id="SRLO01000100">
    <property type="protein sequence ID" value="TNN75725.1"/>
    <property type="molecule type" value="Genomic_DNA"/>
</dbReference>
<evidence type="ECO:0000256" key="8">
    <source>
        <dbReference type="ARBA" id="ARBA00044757"/>
    </source>
</evidence>
<dbReference type="Pfam" id="PF00533">
    <property type="entry name" value="BRCT"/>
    <property type="match status" value="1"/>
</dbReference>
<dbReference type="InterPro" id="IPR032429">
    <property type="entry name" value="Nibrin_BRCT2"/>
</dbReference>
<feature type="region of interest" description="Disordered" evidence="9">
    <location>
        <begin position="362"/>
        <end position="382"/>
    </location>
</feature>
<evidence type="ECO:0000256" key="5">
    <source>
        <dbReference type="ARBA" id="ARBA00023204"/>
    </source>
</evidence>
<evidence type="ECO:0000313" key="12">
    <source>
        <dbReference type="Proteomes" id="UP000314294"/>
    </source>
</evidence>
<keyword evidence="7" id="KW-0131">Cell cycle</keyword>
<evidence type="ECO:0000256" key="7">
    <source>
        <dbReference type="ARBA" id="ARBA00023306"/>
    </source>
</evidence>
<keyword evidence="6" id="KW-0539">Nucleus</keyword>
<dbReference type="InterPro" id="IPR036420">
    <property type="entry name" value="BRCT_dom_sf"/>
</dbReference>
<dbReference type="AlphaFoldDB" id="A0A4Z2IDU0"/>
<evidence type="ECO:0000256" key="3">
    <source>
        <dbReference type="ARBA" id="ARBA00022454"/>
    </source>
</evidence>
<dbReference type="InterPro" id="IPR040227">
    <property type="entry name" value="Nibrin-rel"/>
</dbReference>
<evidence type="ECO:0000313" key="11">
    <source>
        <dbReference type="EMBL" id="TNN75725.1"/>
    </source>
</evidence>
<feature type="region of interest" description="Disordered" evidence="9">
    <location>
        <begin position="524"/>
        <end position="546"/>
    </location>
</feature>
<dbReference type="Pfam" id="PF00498">
    <property type="entry name" value="FHA"/>
    <property type="match status" value="1"/>
</dbReference>
<feature type="region of interest" description="Disordered" evidence="9">
    <location>
        <begin position="568"/>
        <end position="633"/>
    </location>
</feature>
<comment type="similarity">
    <text evidence="8">Belongs to the Nibrin family.</text>
</comment>
<dbReference type="Proteomes" id="UP000314294">
    <property type="component" value="Unassembled WGS sequence"/>
</dbReference>
<comment type="caution">
    <text evidence="11">The sequence shown here is derived from an EMBL/GenBank/DDBJ whole genome shotgun (WGS) entry which is preliminary data.</text>
</comment>
<comment type="subcellular location">
    <subcellularLocation>
        <location evidence="2">Chromosome</location>
    </subcellularLocation>
    <subcellularLocation>
        <location evidence="1">Nucleus</location>
    </subcellularLocation>
</comment>
<dbReference type="PANTHER" id="PTHR12162:SF0">
    <property type="entry name" value="NIBRIN"/>
    <property type="match status" value="1"/>
</dbReference>
<dbReference type="InterPro" id="IPR013908">
    <property type="entry name" value="Nibrin_C"/>
</dbReference>
<gene>
    <name evidence="11" type="primary">nbn</name>
    <name evidence="11" type="ORF">EYF80_014088</name>
</gene>
<accession>A0A4Z2IDU0</accession>
<feature type="compositionally biased region" description="Polar residues" evidence="9">
    <location>
        <begin position="649"/>
        <end position="669"/>
    </location>
</feature>
<dbReference type="SUPFAM" id="SSF49879">
    <property type="entry name" value="SMAD/FHA domain"/>
    <property type="match status" value="1"/>
</dbReference>
<feature type="region of interest" description="Disordered" evidence="9">
    <location>
        <begin position="649"/>
        <end position="675"/>
    </location>
</feature>
<dbReference type="SUPFAM" id="SSF52113">
    <property type="entry name" value="BRCT domain"/>
    <property type="match status" value="1"/>
</dbReference>
<dbReference type="GO" id="GO:0030870">
    <property type="term" value="C:Mre11 complex"/>
    <property type="evidence" value="ECO:0007669"/>
    <property type="project" value="InterPro"/>
</dbReference>
<feature type="region of interest" description="Disordered" evidence="9">
    <location>
        <begin position="792"/>
        <end position="819"/>
    </location>
</feature>
<sequence>MAVRWMSISRAHAHLTAADQTLTLKDTSKYGSFVNSQQLTPNTPVNLKSGDNVTFGVFNSKFSVDHQKPVVCSSCLDNEGKASLSQALSALGGKLINTWTHECTHLAMPSMKVTIKTISALLCCCPIVKPEFFMEFSKAAQQKLPPPKAERYRTIHTDTMSGHTGTSASFVPEIDEPSLSKEDVNLGAIPVRKQLFSGKTFIFLNAKQLKRLSRAVDFGGGKSQLLEGGALPRGLLESPQSCVVNVMTDSSQTLLPPSTTEWANSVKDIVQRKGLRVITESEIGLAAIYASCVKYCNPSNLTPDSELAPKVQPRIPGASLSQSVAVEETVLPAASQNITAYAVNTEPSQGTELCEGTGLMAVGETPERKRNQNRSQLLGSKHVAMETTTQYIVADTMSSSFNTVENTDSQRKKPTGAGSGGMKSQPALPRTKLSPQKRKLSAQASPQKQSTLTTFFQTANKKRPLEEESLSFMSEPKRPALDTDAKQTPNTSARSKEASSSSDRAPVAISQTTLGSTADLFVGRSEAQPNRVSHAVHEEPCSRKRKEMEAEIQMDELEELMSEDMDFLDEQPSGNQGQQAQLETLKSTEHKQSLNTVAASSSSKRPRVQLEEHVKNQKPQVGLGKEKKQTSGQHIVTIKTEQVDPVEYKTTNKGSSTRPEVSSASTSKDIQPFEDGDSSFIEDVELLKVDMCQPKEDTKNPLQPVALKLEVQESTIDEDLPKKLVLVEFRSLTVTVPPKTKPQRMQNNTKNFKCFRKICVPGVEGIIRGSDLLVHSRGKNTDLDEWLKDAVEDERQSKRDQSIGEDLFRYNPSKLTRRR</sequence>
<dbReference type="GO" id="GO:0007095">
    <property type="term" value="P:mitotic G2 DNA damage checkpoint signaling"/>
    <property type="evidence" value="ECO:0007669"/>
    <property type="project" value="InterPro"/>
</dbReference>
<dbReference type="CDD" id="cd17741">
    <property type="entry name" value="BRCT_nibrin"/>
    <property type="match status" value="1"/>
</dbReference>
<feature type="compositionally biased region" description="Polar residues" evidence="9">
    <location>
        <begin position="442"/>
        <end position="459"/>
    </location>
</feature>
<dbReference type="PROSITE" id="PS50006">
    <property type="entry name" value="FHA_DOMAIN"/>
    <property type="match status" value="1"/>
</dbReference>
<evidence type="ECO:0000256" key="9">
    <source>
        <dbReference type="SAM" id="MobiDB-lite"/>
    </source>
</evidence>
<dbReference type="InterPro" id="IPR001357">
    <property type="entry name" value="BRCT_dom"/>
</dbReference>
<feature type="compositionally biased region" description="Basic and acidic residues" evidence="9">
    <location>
        <begin position="535"/>
        <end position="546"/>
    </location>
</feature>
<organism evidence="11 12">
    <name type="scientific">Liparis tanakae</name>
    <name type="common">Tanaka's snailfish</name>
    <dbReference type="NCBI Taxonomy" id="230148"/>
    <lineage>
        <taxon>Eukaryota</taxon>
        <taxon>Metazoa</taxon>
        <taxon>Chordata</taxon>
        <taxon>Craniata</taxon>
        <taxon>Vertebrata</taxon>
        <taxon>Euteleostomi</taxon>
        <taxon>Actinopterygii</taxon>
        <taxon>Neopterygii</taxon>
        <taxon>Teleostei</taxon>
        <taxon>Neoteleostei</taxon>
        <taxon>Acanthomorphata</taxon>
        <taxon>Eupercaria</taxon>
        <taxon>Perciformes</taxon>
        <taxon>Cottioidei</taxon>
        <taxon>Cottales</taxon>
        <taxon>Liparidae</taxon>
        <taxon>Liparis</taxon>
    </lineage>
</organism>
<dbReference type="FunFam" id="3.40.50.10980:FF:000001">
    <property type="entry name" value="Nibrin"/>
    <property type="match status" value="1"/>
</dbReference>
<dbReference type="CDD" id="cd22667">
    <property type="entry name" value="FHA_NBN"/>
    <property type="match status" value="1"/>
</dbReference>
<dbReference type="InterPro" id="IPR043014">
    <property type="entry name" value="Nibrin_BRCT2_sf"/>
</dbReference>
<protein>
    <submittedName>
        <fullName evidence="11">Nibrin</fullName>
    </submittedName>
</protein>
<dbReference type="GO" id="GO:0000724">
    <property type="term" value="P:double-strand break repair via homologous recombination"/>
    <property type="evidence" value="ECO:0007669"/>
    <property type="project" value="TreeGrafter"/>
</dbReference>